<dbReference type="Proteomes" id="UP000199079">
    <property type="component" value="Unassembled WGS sequence"/>
</dbReference>
<gene>
    <name evidence="3" type="ORF">SAMN05216564_102181</name>
</gene>
<evidence type="ECO:0000259" key="2">
    <source>
        <dbReference type="Pfam" id="PF26296"/>
    </source>
</evidence>
<dbReference type="AlphaFoldDB" id="A0A1H3FRN9"/>
<evidence type="ECO:0000256" key="1">
    <source>
        <dbReference type="SAM" id="MobiDB-lite"/>
    </source>
</evidence>
<reference evidence="4" key="1">
    <citation type="submission" date="2016-10" db="EMBL/GenBank/DDBJ databases">
        <authorList>
            <person name="Varghese N."/>
            <person name="Submissions S."/>
        </authorList>
    </citation>
    <scope>NUCLEOTIDE SEQUENCE [LARGE SCALE GENOMIC DNA]</scope>
    <source>
        <strain evidence="4">DC30,IBRC 10041,KCTC 4046</strain>
    </source>
</reference>
<accession>A0A1H3FRN9</accession>
<protein>
    <recommendedName>
        <fullName evidence="2">DUF8080 domain-containing protein</fullName>
    </recommendedName>
</protein>
<dbReference type="OrthoDB" id="193731at2157"/>
<keyword evidence="4" id="KW-1185">Reference proteome</keyword>
<feature type="compositionally biased region" description="Basic and acidic residues" evidence="1">
    <location>
        <begin position="196"/>
        <end position="220"/>
    </location>
</feature>
<dbReference type="RefSeq" id="WP_092730983.1">
    <property type="nucleotide sequence ID" value="NZ_FNPC01000002.1"/>
</dbReference>
<organism evidence="3 4">
    <name type="scientific">Halopenitus persicus</name>
    <dbReference type="NCBI Taxonomy" id="1048396"/>
    <lineage>
        <taxon>Archaea</taxon>
        <taxon>Methanobacteriati</taxon>
        <taxon>Methanobacteriota</taxon>
        <taxon>Stenosarchaea group</taxon>
        <taxon>Halobacteria</taxon>
        <taxon>Halobacteriales</taxon>
        <taxon>Haloferacaceae</taxon>
        <taxon>Halopenitus</taxon>
    </lineage>
</organism>
<proteinExistence type="predicted"/>
<dbReference type="EMBL" id="FNPC01000002">
    <property type="protein sequence ID" value="SDX93590.1"/>
    <property type="molecule type" value="Genomic_DNA"/>
</dbReference>
<feature type="compositionally biased region" description="Polar residues" evidence="1">
    <location>
        <begin position="147"/>
        <end position="159"/>
    </location>
</feature>
<evidence type="ECO:0000313" key="4">
    <source>
        <dbReference type="Proteomes" id="UP000199079"/>
    </source>
</evidence>
<feature type="compositionally biased region" description="Acidic residues" evidence="1">
    <location>
        <begin position="89"/>
        <end position="100"/>
    </location>
</feature>
<dbReference type="Pfam" id="PF25256">
    <property type="entry name" value="DUF7857"/>
    <property type="match status" value="1"/>
</dbReference>
<feature type="region of interest" description="Disordered" evidence="1">
    <location>
        <begin position="85"/>
        <end position="220"/>
    </location>
</feature>
<dbReference type="Pfam" id="PF26296">
    <property type="entry name" value="DUF8080"/>
    <property type="match status" value="1"/>
</dbReference>
<name>A0A1H3FRN9_9EURY</name>
<dbReference type="InterPro" id="IPR057179">
    <property type="entry name" value="DUF7857"/>
</dbReference>
<evidence type="ECO:0000313" key="3">
    <source>
        <dbReference type="EMBL" id="SDX93590.1"/>
    </source>
</evidence>
<feature type="domain" description="DUF8080" evidence="2">
    <location>
        <begin position="226"/>
        <end position="294"/>
    </location>
</feature>
<sequence>MDLTWNVERRGGLAVVTCLLCNDAPVDRRVRLRNELEGPVLPPRRRGVPEPGWDRDGYTCRVDGNSTVGVGYVCASLTAADRRPMTIESVEEVGDGDDDTAAGRTEPDDAGVENAVSNAIRTLGDHRPPRESVPINGNGGDGGERGSPTNGPETANAGQPVTERRERGATAPGPSDADASRETSTEDEADAVAPIDGKRSNDQRQPIDGKRSNDQRQPIDEEAMARIESRIDAMDEDLDRLRRLTEADLETAATVVAEAGDLASLESDVDRIAADVDDLGRLRDRIDEVIERHDRLEVPIESLRRIA</sequence>
<dbReference type="InterPro" id="IPR058393">
    <property type="entry name" value="DUF8080"/>
</dbReference>